<proteinExistence type="predicted"/>
<feature type="domain" description="VTC" evidence="1">
    <location>
        <begin position="4"/>
        <end position="221"/>
    </location>
</feature>
<dbReference type="Gene3D" id="3.20.100.30">
    <property type="entry name" value="VTC, catalytic tunnel domain"/>
    <property type="match status" value="1"/>
</dbReference>
<comment type="caution">
    <text evidence="2">The sequence shown here is derived from an EMBL/GenBank/DDBJ whole genome shotgun (WGS) entry which is preliminary data.</text>
</comment>
<evidence type="ECO:0000259" key="1">
    <source>
        <dbReference type="Pfam" id="PF09359"/>
    </source>
</evidence>
<dbReference type="EMBL" id="JBBMFE010000001">
    <property type="protein sequence ID" value="MEQ2470902.1"/>
    <property type="molecule type" value="Genomic_DNA"/>
</dbReference>
<dbReference type="InterPro" id="IPR042267">
    <property type="entry name" value="VTC_sf"/>
</dbReference>
<gene>
    <name evidence="2" type="ORF">WMO29_00065</name>
</gene>
<protein>
    <submittedName>
        <fullName evidence="2">Polyphosphate polymerase domain-containing protein</fullName>
    </submittedName>
</protein>
<dbReference type="Pfam" id="PF09359">
    <property type="entry name" value="VTC"/>
    <property type="match status" value="1"/>
</dbReference>
<reference evidence="2 3" key="1">
    <citation type="submission" date="2024-03" db="EMBL/GenBank/DDBJ databases">
        <title>Human intestinal bacterial collection.</title>
        <authorList>
            <person name="Pauvert C."/>
            <person name="Hitch T.C.A."/>
            <person name="Clavel T."/>
        </authorList>
    </citation>
    <scope>NUCLEOTIDE SEQUENCE [LARGE SCALE GENOMIC DNA]</scope>
    <source>
        <strain evidence="2 3">CLA-AA-H132</strain>
    </source>
</reference>
<evidence type="ECO:0000313" key="2">
    <source>
        <dbReference type="EMBL" id="MEQ2470902.1"/>
    </source>
</evidence>
<accession>A0ABV1FC08</accession>
<dbReference type="RefSeq" id="WP_349163242.1">
    <property type="nucleotide sequence ID" value="NZ_JBBMFE010000001.1"/>
</dbReference>
<dbReference type="Proteomes" id="UP001438008">
    <property type="component" value="Unassembled WGS sequence"/>
</dbReference>
<sequence length="231" mass="27366">MDYRHELKYVITAAQQALLENRIQGLIKPDSHVGADGMYHIRSLYFDDYYNSYYKENEIGSDPREKFRIRIYNAGTGRISLELKRKEHGMTQKLSCRLTEEQCRELMAGRPIPMDPSYPPVLQKLNLQMRTRLLRPRIIVEYDRIPYVDPLGNTRITLDLNIRSSSYTSLFLTEQPPMRPIMPKGRNILEVKYDEFLPDYIYRNLQLDSLQQTAYSKYYLCRRYSFTGIPD</sequence>
<organism evidence="2 3">
    <name type="scientific">Laedolimicola intestinihominis</name>
    <dbReference type="NCBI Taxonomy" id="3133166"/>
    <lineage>
        <taxon>Bacteria</taxon>
        <taxon>Bacillati</taxon>
        <taxon>Bacillota</taxon>
        <taxon>Clostridia</taxon>
        <taxon>Lachnospirales</taxon>
        <taxon>Lachnospiraceae</taxon>
        <taxon>Laedolimicola</taxon>
    </lineage>
</organism>
<keyword evidence="3" id="KW-1185">Reference proteome</keyword>
<name>A0ABV1FC08_9FIRM</name>
<evidence type="ECO:0000313" key="3">
    <source>
        <dbReference type="Proteomes" id="UP001438008"/>
    </source>
</evidence>
<dbReference type="InterPro" id="IPR018966">
    <property type="entry name" value="VTC_domain"/>
</dbReference>
<dbReference type="CDD" id="cd07750">
    <property type="entry name" value="PolyPPase_VTC_like"/>
    <property type="match status" value="1"/>
</dbReference>